<evidence type="ECO:0000256" key="1">
    <source>
        <dbReference type="ARBA" id="ARBA00004651"/>
    </source>
</evidence>
<evidence type="ECO:0000313" key="10">
    <source>
        <dbReference type="Proteomes" id="UP000265719"/>
    </source>
</evidence>
<organism evidence="9 10">
    <name type="scientific">Thermobifida halotolerans</name>
    <dbReference type="NCBI Taxonomy" id="483545"/>
    <lineage>
        <taxon>Bacteria</taxon>
        <taxon>Bacillati</taxon>
        <taxon>Actinomycetota</taxon>
        <taxon>Actinomycetes</taxon>
        <taxon>Streptosporangiales</taxon>
        <taxon>Nocardiopsidaceae</taxon>
        <taxon>Thermobifida</taxon>
    </lineage>
</organism>
<dbReference type="AlphaFoldDB" id="A0AA97LVY2"/>
<protein>
    <submittedName>
        <fullName evidence="9">PLDc_N domain-containing protein</fullName>
    </submittedName>
</protein>
<dbReference type="InterPro" id="IPR027379">
    <property type="entry name" value="CLS_N"/>
</dbReference>
<name>A0AA97LVY2_9ACTN</name>
<accession>A0AA97LVY2</accession>
<dbReference type="RefSeq" id="WP_068693135.1">
    <property type="nucleotide sequence ID" value="NZ_CP063196.1"/>
</dbReference>
<evidence type="ECO:0000313" key="9">
    <source>
        <dbReference type="EMBL" id="UOE19069.1"/>
    </source>
</evidence>
<feature type="domain" description="Cardiolipin synthase N-terminal" evidence="8">
    <location>
        <begin position="34"/>
        <end position="76"/>
    </location>
</feature>
<feature type="transmembrane region" description="Helical" evidence="7">
    <location>
        <begin position="54"/>
        <end position="74"/>
    </location>
</feature>
<dbReference type="GO" id="GO:0005886">
    <property type="term" value="C:plasma membrane"/>
    <property type="evidence" value="ECO:0007669"/>
    <property type="project" value="UniProtKB-SubCell"/>
</dbReference>
<proteinExistence type="predicted"/>
<gene>
    <name evidence="9" type="ORF">NI17_020280</name>
</gene>
<keyword evidence="3 7" id="KW-0812">Transmembrane</keyword>
<keyword evidence="2" id="KW-1003">Cell membrane</keyword>
<keyword evidence="5 7" id="KW-0472">Membrane</keyword>
<dbReference type="Proteomes" id="UP000265719">
    <property type="component" value="Chromosome"/>
</dbReference>
<evidence type="ECO:0000256" key="7">
    <source>
        <dbReference type="SAM" id="Phobius"/>
    </source>
</evidence>
<evidence type="ECO:0000256" key="3">
    <source>
        <dbReference type="ARBA" id="ARBA00022692"/>
    </source>
</evidence>
<feature type="transmembrane region" description="Helical" evidence="7">
    <location>
        <begin position="16"/>
        <end position="42"/>
    </location>
</feature>
<keyword evidence="10" id="KW-1185">Reference proteome</keyword>
<evidence type="ECO:0000256" key="4">
    <source>
        <dbReference type="ARBA" id="ARBA00022989"/>
    </source>
</evidence>
<evidence type="ECO:0000256" key="5">
    <source>
        <dbReference type="ARBA" id="ARBA00023136"/>
    </source>
</evidence>
<dbReference type="Pfam" id="PF13396">
    <property type="entry name" value="PLDc_N"/>
    <property type="match status" value="1"/>
</dbReference>
<evidence type="ECO:0000259" key="8">
    <source>
        <dbReference type="Pfam" id="PF13396"/>
    </source>
</evidence>
<dbReference type="KEGG" id="thao:NI17_020280"/>
<keyword evidence="4 7" id="KW-1133">Transmembrane helix</keyword>
<comment type="subcellular location">
    <subcellularLocation>
        <location evidence="1">Cell membrane</location>
        <topology evidence="1">Multi-pass membrane protein</topology>
    </subcellularLocation>
</comment>
<feature type="region of interest" description="Disordered" evidence="6">
    <location>
        <begin position="118"/>
        <end position="146"/>
    </location>
</feature>
<evidence type="ECO:0000256" key="2">
    <source>
        <dbReference type="ARBA" id="ARBA00022475"/>
    </source>
</evidence>
<sequence length="193" mass="20610">MGGFAAAATQPMSDNIALVLGVVGGLAAIALLTLVIAALASVLSARTLTRGGKLLWALTVLHLPILGAVAWFVIGRQGPLNSLLGLVRSGRHEGLGSGEHVRDNLLEDRMERVFAGYQPNGREPRVDGRPRGSHPVTGGHAPTGYQHQQQVNGYHRETAVGAHARRVSPGVNGDSVPRFHDERIRIPRSRIPR</sequence>
<reference evidence="9" key="1">
    <citation type="submission" date="2020-10" db="EMBL/GenBank/DDBJ databases">
        <title>De novo genome project of the cellulose decomposer Thermobifida halotolerans type strain.</title>
        <authorList>
            <person name="Nagy I."/>
            <person name="Horvath B."/>
            <person name="Kukolya J."/>
            <person name="Nagy I."/>
            <person name="Orsini M."/>
        </authorList>
    </citation>
    <scope>NUCLEOTIDE SEQUENCE</scope>
    <source>
        <strain evidence="9">DSM 44931</strain>
    </source>
</reference>
<evidence type="ECO:0000256" key="6">
    <source>
        <dbReference type="SAM" id="MobiDB-lite"/>
    </source>
</evidence>
<dbReference type="EMBL" id="CP063196">
    <property type="protein sequence ID" value="UOE19069.1"/>
    <property type="molecule type" value="Genomic_DNA"/>
</dbReference>